<dbReference type="RefSeq" id="WP_105350789.1">
    <property type="nucleotide sequence ID" value="NZ_PUIA01000016.1"/>
</dbReference>
<dbReference type="AlphaFoldDB" id="A0A2S8G5D6"/>
<organism evidence="1 2">
    <name type="scientific">Blastopirellula marina</name>
    <dbReference type="NCBI Taxonomy" id="124"/>
    <lineage>
        <taxon>Bacteria</taxon>
        <taxon>Pseudomonadati</taxon>
        <taxon>Planctomycetota</taxon>
        <taxon>Planctomycetia</taxon>
        <taxon>Pirellulales</taxon>
        <taxon>Pirellulaceae</taxon>
        <taxon>Blastopirellula</taxon>
    </lineage>
</organism>
<dbReference type="OrthoDB" id="9966431at2"/>
<dbReference type="Proteomes" id="UP000240009">
    <property type="component" value="Unassembled WGS sequence"/>
</dbReference>
<sequence>MSTAVKERTWDDWSQDSHRLRTLKQSLLVASAAEGMPRHWFTVREFAEHFRETVGIIHERTALRYLVTLEQSGVLEVKRQRIGKSTVRFRWAGWPPPIR</sequence>
<name>A0A2S8G5D6_9BACT</name>
<accession>A0A2S8G5D6</accession>
<proteinExistence type="predicted"/>
<reference evidence="1 2" key="1">
    <citation type="submission" date="2018-02" db="EMBL/GenBank/DDBJ databases">
        <title>Comparative genomes isolates from brazilian mangrove.</title>
        <authorList>
            <person name="Araujo J.E."/>
            <person name="Taketani R.G."/>
            <person name="Silva M.C.P."/>
            <person name="Loureco M.V."/>
            <person name="Andreote F.D."/>
        </authorList>
    </citation>
    <scope>NUCLEOTIDE SEQUENCE [LARGE SCALE GENOMIC DNA]</scope>
    <source>
        <strain evidence="1 2">HEX-2 MGV</strain>
    </source>
</reference>
<evidence type="ECO:0008006" key="3">
    <source>
        <dbReference type="Google" id="ProtNLM"/>
    </source>
</evidence>
<gene>
    <name evidence="1" type="ORF">C5Y96_05785</name>
</gene>
<dbReference type="EMBL" id="PUIA01000016">
    <property type="protein sequence ID" value="PQO39364.1"/>
    <property type="molecule type" value="Genomic_DNA"/>
</dbReference>
<comment type="caution">
    <text evidence="1">The sequence shown here is derived from an EMBL/GenBank/DDBJ whole genome shotgun (WGS) entry which is preliminary data.</text>
</comment>
<evidence type="ECO:0000313" key="2">
    <source>
        <dbReference type="Proteomes" id="UP000240009"/>
    </source>
</evidence>
<evidence type="ECO:0000313" key="1">
    <source>
        <dbReference type="EMBL" id="PQO39364.1"/>
    </source>
</evidence>
<protein>
    <recommendedName>
        <fullName evidence="3">Helix-turn-helix domain-containing protein</fullName>
    </recommendedName>
</protein>